<dbReference type="SMART" id="SM00411">
    <property type="entry name" value="BHL"/>
    <property type="match status" value="1"/>
</dbReference>
<organism evidence="4 5">
    <name type="scientific">Rickettsia bellii str. RML An4</name>
    <dbReference type="NCBI Taxonomy" id="1359193"/>
    <lineage>
        <taxon>Bacteria</taxon>
        <taxon>Pseudomonadati</taxon>
        <taxon>Pseudomonadota</taxon>
        <taxon>Alphaproteobacteria</taxon>
        <taxon>Rickettsiales</taxon>
        <taxon>Rickettsiaceae</taxon>
        <taxon>Rickettsieae</taxon>
        <taxon>Rickettsia</taxon>
        <taxon>belli group</taxon>
    </lineage>
</organism>
<dbReference type="Gene3D" id="4.10.520.10">
    <property type="entry name" value="IHF-like DNA-binding proteins"/>
    <property type="match status" value="1"/>
</dbReference>
<evidence type="ECO:0000313" key="4">
    <source>
        <dbReference type="EMBL" id="KJV89601.1"/>
    </source>
</evidence>
<dbReference type="Pfam" id="PF00216">
    <property type="entry name" value="Bac_DNA_binding"/>
    <property type="match status" value="1"/>
</dbReference>
<dbReference type="InterPro" id="IPR000119">
    <property type="entry name" value="Hist_DNA-bd"/>
</dbReference>
<proteinExistence type="inferred from homology"/>
<comment type="similarity">
    <text evidence="1 3">Belongs to the bacterial histone-like protein family.</text>
</comment>
<accession>A0A0F3QBT3</accession>
<evidence type="ECO:0000256" key="2">
    <source>
        <dbReference type="ARBA" id="ARBA00023125"/>
    </source>
</evidence>
<dbReference type="EMBL" id="LAOI01000001">
    <property type="protein sequence ID" value="KJV89601.1"/>
    <property type="molecule type" value="Genomic_DNA"/>
</dbReference>
<reference evidence="4 5" key="1">
    <citation type="submission" date="2015-02" db="EMBL/GenBank/DDBJ databases">
        <title>Genome Sequencing of Rickettsiales.</title>
        <authorList>
            <person name="Daugherty S.C."/>
            <person name="Su Q."/>
            <person name="Abolude K."/>
            <person name="Beier-Sexton M."/>
            <person name="Carlyon J.A."/>
            <person name="Carter R."/>
            <person name="Day N.P."/>
            <person name="Dumler S.J."/>
            <person name="Dyachenko V."/>
            <person name="Godinez A."/>
            <person name="Kurtti T.J."/>
            <person name="Lichay M."/>
            <person name="Mullins K.E."/>
            <person name="Ott S."/>
            <person name="Pappas-Brown V."/>
            <person name="Paris D.H."/>
            <person name="Patel P."/>
            <person name="Richards A.L."/>
            <person name="Sadzewicz L."/>
            <person name="Sears K."/>
            <person name="Seidman D."/>
            <person name="Sengamalay N."/>
            <person name="Stenos J."/>
            <person name="Tallon L.J."/>
            <person name="Vincent G."/>
            <person name="Fraser C.M."/>
            <person name="Munderloh U."/>
            <person name="Dunning-Hotopp J.C."/>
        </authorList>
    </citation>
    <scope>NUCLEOTIDE SEQUENCE [LARGE SCALE GENOMIC DNA]</scope>
    <source>
        <strain evidence="4 5">RML An4</strain>
    </source>
</reference>
<comment type="caution">
    <text evidence="4">The sequence shown here is derived from an EMBL/GenBank/DDBJ whole genome shotgun (WGS) entry which is preliminary data.</text>
</comment>
<keyword evidence="2 4" id="KW-0238">DNA-binding</keyword>
<evidence type="ECO:0000256" key="3">
    <source>
        <dbReference type="RuleBase" id="RU003939"/>
    </source>
</evidence>
<dbReference type="SMR" id="A0A0F3QBT3"/>
<name>A0A0F3QBT3_RICBE</name>
<dbReference type="Proteomes" id="UP000033661">
    <property type="component" value="Unassembled WGS sequence"/>
</dbReference>
<dbReference type="InterPro" id="IPR010992">
    <property type="entry name" value="IHF-like_DNA-bd_dom_sf"/>
</dbReference>
<dbReference type="AlphaFoldDB" id="A0A0F3QBT3"/>
<dbReference type="GO" id="GO:0030527">
    <property type="term" value="F:structural constituent of chromatin"/>
    <property type="evidence" value="ECO:0007669"/>
    <property type="project" value="InterPro"/>
</dbReference>
<keyword evidence="5" id="KW-1185">Reference proteome</keyword>
<protein>
    <submittedName>
        <fullName evidence="4">Bacterial DNA-binding family protein</fullName>
    </submittedName>
</protein>
<dbReference type="SUPFAM" id="SSF47729">
    <property type="entry name" value="IHF-like DNA-binding proteins"/>
    <property type="match status" value="1"/>
</dbReference>
<dbReference type="PATRIC" id="fig|1359193.3.peg.564"/>
<evidence type="ECO:0000256" key="1">
    <source>
        <dbReference type="ARBA" id="ARBA00010529"/>
    </source>
</evidence>
<dbReference type="RefSeq" id="WP_011477403.1">
    <property type="nucleotide sequence ID" value="NZ_LAOI01000001.1"/>
</dbReference>
<dbReference type="GO" id="GO:0003677">
    <property type="term" value="F:DNA binding"/>
    <property type="evidence" value="ECO:0007669"/>
    <property type="project" value="UniProtKB-KW"/>
</dbReference>
<evidence type="ECO:0000313" key="5">
    <source>
        <dbReference type="Proteomes" id="UP000033661"/>
    </source>
</evidence>
<sequence length="88" mass="10694">MELRQFLIRATKIDLINKIHKQLDYLSKEDVSDSVNLILNYLSNSLKEQNRIEIRNFGNFSIRTRKFPESDKFYNTIYYRMPKNFLKD</sequence>
<gene>
    <name evidence="4" type="ORF">RBEAN4_0580</name>
</gene>